<dbReference type="InterPro" id="IPR051396">
    <property type="entry name" value="Bact_Antivir_Def_Nuclease"/>
</dbReference>
<dbReference type="EMBL" id="CYXZ01000006">
    <property type="protein sequence ID" value="CUM87917.1"/>
    <property type="molecule type" value="Genomic_DNA"/>
</dbReference>
<dbReference type="Proteomes" id="UP000095350">
    <property type="component" value="Unassembled WGS sequence"/>
</dbReference>
<dbReference type="InterPro" id="IPR027417">
    <property type="entry name" value="P-loop_NTPase"/>
</dbReference>
<feature type="domain" description="Endonuclease GajA/Old nuclease/RecF-like AAA" evidence="1">
    <location>
        <begin position="1"/>
        <end position="107"/>
    </location>
</feature>
<dbReference type="STRING" id="166486.ERS852572_00891"/>
<sequence>MKLTGIHIKNFKAIHEMKIDSIENALILVGQNNTGKTTILEAIRAAFGDYHISAEDFDGDCANIEMDLSLEFSIEDLKWLHQNGIVSQYKRYETWLEDFCKKLPSFSVNEGESGGVLQFTFIAHRDGWVRYQDGEHKNNSCIPQVFPKIYYLDAERDLNQLQGDLLMLQEDELLKRMRADTCMFNQAKKCGHCFSCIGLIEKKTPAELDAFETAKLLDYKLYQLNLDEFARKVNQNYKKNGGQDEILYSMNRDVERMLKVTTEIHNPAQNLTRPVAKMGKGMRSIYMLSLLETYTGTESRIPSILMIEDPEIFLHPKLQKVSGEILYRLSRKNQVIFSTHSPNLLANFNSRQIRQIVLDGEGYSKMCEKTDVSAILEDLGYTASDLMNVNFVFIVEGKQDKSRLPLLIRKYYSETYDESGKLSRIAIITTNSCTNIKTYANLKYMNQIYLRDQFLMIRDGDGKDRMELGRQLCRYYEQRNLEDVDTLPKVRPENVLILKYYSFENYFFNPKVMTELGVVESEETFYETLFEKWKEYLHRLSSGKHLTEVLGFEMQSISDIKAHMEEIKIYLRGHNLYDIFYGRYKDQEEELLKRYIDLAPREDFSDILDAIDHFIYFESRKRERDTK</sequence>
<dbReference type="SUPFAM" id="SSF52540">
    <property type="entry name" value="P-loop containing nucleoside triphosphate hydrolases"/>
    <property type="match status" value="1"/>
</dbReference>
<proteinExistence type="predicted"/>
<gene>
    <name evidence="2" type="ORF">ERS852572_00891</name>
</gene>
<dbReference type="AlphaFoldDB" id="A0A173SDL8"/>
<dbReference type="PANTHER" id="PTHR43581:SF2">
    <property type="entry name" value="EXCINUCLEASE ATPASE SUBUNIT"/>
    <property type="match status" value="1"/>
</dbReference>
<evidence type="ECO:0000259" key="1">
    <source>
        <dbReference type="Pfam" id="PF13175"/>
    </source>
</evidence>
<dbReference type="RefSeq" id="WP_055193470.1">
    <property type="nucleotide sequence ID" value="NZ_CABIYH010000006.1"/>
</dbReference>
<keyword evidence="2" id="KW-0547">Nucleotide-binding</keyword>
<dbReference type="PaxDb" id="166486-ERS852572_00891"/>
<organism evidence="2 3">
    <name type="scientific">Roseburia intestinalis</name>
    <dbReference type="NCBI Taxonomy" id="166486"/>
    <lineage>
        <taxon>Bacteria</taxon>
        <taxon>Bacillati</taxon>
        <taxon>Bacillota</taxon>
        <taxon>Clostridia</taxon>
        <taxon>Lachnospirales</taxon>
        <taxon>Lachnospiraceae</taxon>
        <taxon>Roseburia</taxon>
    </lineage>
</organism>
<keyword evidence="2" id="KW-0067">ATP-binding</keyword>
<dbReference type="Pfam" id="PF13175">
    <property type="entry name" value="AAA_15"/>
    <property type="match status" value="2"/>
</dbReference>
<feature type="domain" description="Endonuclease GajA/Old nuclease/RecF-like AAA" evidence="1">
    <location>
        <begin position="225"/>
        <end position="344"/>
    </location>
</feature>
<dbReference type="OrthoDB" id="1093370at2"/>
<evidence type="ECO:0000313" key="2">
    <source>
        <dbReference type="EMBL" id="CUM87917.1"/>
    </source>
</evidence>
<dbReference type="GO" id="GO:0005524">
    <property type="term" value="F:ATP binding"/>
    <property type="evidence" value="ECO:0007669"/>
    <property type="project" value="UniProtKB-KW"/>
</dbReference>
<dbReference type="InterPro" id="IPR041685">
    <property type="entry name" value="AAA_GajA/Old/RecF-like"/>
</dbReference>
<reference evidence="2 3" key="1">
    <citation type="submission" date="2015-09" db="EMBL/GenBank/DDBJ databases">
        <authorList>
            <consortium name="Pathogen Informatics"/>
        </authorList>
    </citation>
    <scope>NUCLEOTIDE SEQUENCE [LARGE SCALE GENOMIC DNA]</scope>
    <source>
        <strain evidence="2 3">2789STDY5834960</strain>
    </source>
</reference>
<protein>
    <submittedName>
        <fullName evidence="2">Predicted ATP-binding protein involved in virulence</fullName>
    </submittedName>
</protein>
<dbReference type="Gene3D" id="3.40.50.300">
    <property type="entry name" value="P-loop containing nucleotide triphosphate hydrolases"/>
    <property type="match status" value="1"/>
</dbReference>
<dbReference type="PANTHER" id="PTHR43581">
    <property type="entry name" value="ATP/GTP PHOSPHATASE"/>
    <property type="match status" value="1"/>
</dbReference>
<name>A0A173SDL8_9FIRM</name>
<evidence type="ECO:0000313" key="3">
    <source>
        <dbReference type="Proteomes" id="UP000095350"/>
    </source>
</evidence>
<accession>A0A173SDL8</accession>